<evidence type="ECO:0000256" key="2">
    <source>
        <dbReference type="ARBA" id="ARBA00022475"/>
    </source>
</evidence>
<comment type="subcellular location">
    <subcellularLocation>
        <location evidence="1">Cell membrane</location>
        <topology evidence="1">Multi-pass membrane protein</topology>
    </subcellularLocation>
</comment>
<dbReference type="PANTHER" id="PTHR30086:SF20">
    <property type="entry name" value="ARGININE EXPORTER PROTEIN ARGO-RELATED"/>
    <property type="match status" value="1"/>
</dbReference>
<dbReference type="GO" id="GO:0005886">
    <property type="term" value="C:plasma membrane"/>
    <property type="evidence" value="ECO:0007669"/>
    <property type="project" value="UniProtKB-SubCell"/>
</dbReference>
<dbReference type="Proteomes" id="UP000199467">
    <property type="component" value="Unassembled WGS sequence"/>
</dbReference>
<dbReference type="Pfam" id="PF01810">
    <property type="entry name" value="LysE"/>
    <property type="match status" value="1"/>
</dbReference>
<proteinExistence type="predicted"/>
<evidence type="ECO:0000313" key="6">
    <source>
        <dbReference type="EMBL" id="SDC11357.1"/>
    </source>
</evidence>
<evidence type="ECO:0000256" key="5">
    <source>
        <dbReference type="ARBA" id="ARBA00023136"/>
    </source>
</evidence>
<name>A0A1G6IXX9_9GAMM</name>
<dbReference type="PANTHER" id="PTHR30086">
    <property type="entry name" value="ARGININE EXPORTER PROTEIN ARGO"/>
    <property type="match status" value="1"/>
</dbReference>
<organism evidence="6 7">
    <name type="scientific">Ectopseudomonas chengduensis</name>
    <dbReference type="NCBI Taxonomy" id="489632"/>
    <lineage>
        <taxon>Bacteria</taxon>
        <taxon>Pseudomonadati</taxon>
        <taxon>Pseudomonadota</taxon>
        <taxon>Gammaproteobacteria</taxon>
        <taxon>Pseudomonadales</taxon>
        <taxon>Pseudomonadaceae</taxon>
        <taxon>Ectopseudomonas</taxon>
    </lineage>
</organism>
<protein>
    <submittedName>
        <fullName evidence="6">Threonine/homoserine/homoserine lactone efflux protein</fullName>
    </submittedName>
</protein>
<sequence length="199" mass="21272">MSPELVAVFLGYAVPMVISPGPGNTVLALSGARFGLKGTGPFWLGFEIGNVLLCLLYGLGFGALLLQYPQSHKVMLWAGAAYVLYLAWGFFRSAAPGKKAQTVERMGMVSGIVAVLLNVKIHSMVAVMFAQFLRPDRALGPQVAVLTGAFLLVGIICHFPWIYGGQVILGRFTSDQSLRIQGFVFGGLMVAVAVYMVLG</sequence>
<evidence type="ECO:0000256" key="1">
    <source>
        <dbReference type="ARBA" id="ARBA00004651"/>
    </source>
</evidence>
<accession>A0A1G6IXX9</accession>
<keyword evidence="5" id="KW-0472">Membrane</keyword>
<gene>
    <name evidence="6" type="ORF">SAMN05216576_101465</name>
</gene>
<dbReference type="GeneID" id="83639479"/>
<keyword evidence="3" id="KW-0812">Transmembrane</keyword>
<dbReference type="RefSeq" id="WP_017678279.1">
    <property type="nucleotide sequence ID" value="NZ_FMZQ01000001.1"/>
</dbReference>
<evidence type="ECO:0000313" key="7">
    <source>
        <dbReference type="Proteomes" id="UP000199467"/>
    </source>
</evidence>
<keyword evidence="7" id="KW-1185">Reference proteome</keyword>
<dbReference type="AlphaFoldDB" id="A0A1G6IXX9"/>
<reference evidence="7" key="1">
    <citation type="submission" date="2016-10" db="EMBL/GenBank/DDBJ databases">
        <authorList>
            <person name="Varghese N."/>
            <person name="Submissions S."/>
        </authorList>
    </citation>
    <scope>NUCLEOTIDE SEQUENCE [LARGE SCALE GENOMIC DNA]</scope>
    <source>
        <strain evidence="7">DSM 26382</strain>
    </source>
</reference>
<keyword evidence="2" id="KW-1003">Cell membrane</keyword>
<evidence type="ECO:0000256" key="4">
    <source>
        <dbReference type="ARBA" id="ARBA00022989"/>
    </source>
</evidence>
<keyword evidence="4" id="KW-1133">Transmembrane helix</keyword>
<evidence type="ECO:0000256" key="3">
    <source>
        <dbReference type="ARBA" id="ARBA00022692"/>
    </source>
</evidence>
<dbReference type="GO" id="GO:0015171">
    <property type="term" value="F:amino acid transmembrane transporter activity"/>
    <property type="evidence" value="ECO:0007669"/>
    <property type="project" value="TreeGrafter"/>
</dbReference>
<dbReference type="EMBL" id="FMZQ01000001">
    <property type="protein sequence ID" value="SDC11357.1"/>
    <property type="molecule type" value="Genomic_DNA"/>
</dbReference>
<dbReference type="InterPro" id="IPR001123">
    <property type="entry name" value="LeuE-type"/>
</dbReference>